<sequence length="204" mass="23174">MDRSVNEYLRKCPEEVQRHCQRTGELMEALFCEMNRESEIALCRLNGCSPFYYHDIGKCIVPKKLLEKDSALNIGEWTIMKRHTRFGGILFDQLRELAESPEARAFCRVGAMVCKYHHERWDGSGYPMGLEGAAIPFAARVCAVADSWDAMVSQRCYRGSLTEHEALAEIEKGSGTQFDPEIVAAFLEVKNVIHSKSIRCFSVE</sequence>
<evidence type="ECO:0000313" key="2">
    <source>
        <dbReference type="EMBL" id="QCT71441.1"/>
    </source>
</evidence>
<dbReference type="PANTHER" id="PTHR45228:SF1">
    <property type="entry name" value="CYCLIC DI-GMP PHOSPHODIESTERASE TM_0186"/>
    <property type="match status" value="1"/>
</dbReference>
<dbReference type="PANTHER" id="PTHR45228">
    <property type="entry name" value="CYCLIC DI-GMP PHOSPHODIESTERASE TM_0186-RELATED"/>
    <property type="match status" value="1"/>
</dbReference>
<proteinExistence type="predicted"/>
<dbReference type="Gene3D" id="1.10.3210.10">
    <property type="entry name" value="Hypothetical protein af1432"/>
    <property type="match status" value="1"/>
</dbReference>
<dbReference type="Pfam" id="PF13487">
    <property type="entry name" value="HD_5"/>
    <property type="match status" value="1"/>
</dbReference>
<dbReference type="EMBL" id="CP029487">
    <property type="protein sequence ID" value="QCT71441.1"/>
    <property type="molecule type" value="Genomic_DNA"/>
</dbReference>
<organism evidence="2 3">
    <name type="scientific">Eubacterium maltosivorans</name>
    <dbReference type="NCBI Taxonomy" id="2041044"/>
    <lineage>
        <taxon>Bacteria</taxon>
        <taxon>Bacillati</taxon>
        <taxon>Bacillota</taxon>
        <taxon>Clostridia</taxon>
        <taxon>Eubacteriales</taxon>
        <taxon>Eubacteriaceae</taxon>
        <taxon>Eubacterium</taxon>
    </lineage>
</organism>
<evidence type="ECO:0000313" key="3">
    <source>
        <dbReference type="Proteomes" id="UP000218387"/>
    </source>
</evidence>
<accession>A0A4P9C9H3</accession>
<name>A0A4P9C9H3_EUBML</name>
<reference evidence="2 3" key="1">
    <citation type="submission" date="2018-05" db="EMBL/GenBank/DDBJ databases">
        <title>Genome comparison of Eubacterium sp.</title>
        <authorList>
            <person name="Feng Y."/>
            <person name="Sanchez-Andrea I."/>
            <person name="Stams A.J.M."/>
            <person name="De Vos W.M."/>
        </authorList>
    </citation>
    <scope>NUCLEOTIDE SEQUENCE [LARGE SCALE GENOMIC DNA]</scope>
    <source>
        <strain evidence="2 3">YI</strain>
    </source>
</reference>
<protein>
    <submittedName>
        <fullName evidence="2">HD domain-containing protein</fullName>
    </submittedName>
</protein>
<evidence type="ECO:0000259" key="1">
    <source>
        <dbReference type="PROSITE" id="PS51832"/>
    </source>
</evidence>
<dbReference type="KEGG" id="emt:CPZ25_008890"/>
<dbReference type="SUPFAM" id="SSF109604">
    <property type="entry name" value="HD-domain/PDEase-like"/>
    <property type="match status" value="1"/>
</dbReference>
<dbReference type="InterPro" id="IPR003607">
    <property type="entry name" value="HD/PDEase_dom"/>
</dbReference>
<dbReference type="InterPro" id="IPR037522">
    <property type="entry name" value="HD_GYP_dom"/>
</dbReference>
<dbReference type="RefSeq" id="WP_096920229.1">
    <property type="nucleotide sequence ID" value="NZ_CP029487.1"/>
</dbReference>
<gene>
    <name evidence="2" type="ORF">CPZ25_008890</name>
</gene>
<feature type="domain" description="HD-GYP" evidence="1">
    <location>
        <begin position="1"/>
        <end position="202"/>
    </location>
</feature>
<dbReference type="CDD" id="cd00077">
    <property type="entry name" value="HDc"/>
    <property type="match status" value="1"/>
</dbReference>
<keyword evidence="3" id="KW-1185">Reference proteome</keyword>
<dbReference type="Proteomes" id="UP000218387">
    <property type="component" value="Chromosome"/>
</dbReference>
<dbReference type="PROSITE" id="PS51832">
    <property type="entry name" value="HD_GYP"/>
    <property type="match status" value="1"/>
</dbReference>
<dbReference type="InterPro" id="IPR052020">
    <property type="entry name" value="Cyclic_di-GMP/3'3'-cGAMP_PDE"/>
</dbReference>
<dbReference type="AlphaFoldDB" id="A0A4P9C9H3"/>